<dbReference type="Gene3D" id="3.20.20.70">
    <property type="entry name" value="Aldolase class I"/>
    <property type="match status" value="1"/>
</dbReference>
<evidence type="ECO:0000256" key="3">
    <source>
        <dbReference type="ARBA" id="ARBA00013068"/>
    </source>
</evidence>
<dbReference type="RefSeq" id="WP_038065020.1">
    <property type="nucleotide sequence ID" value="NZ_FOVB01000006.1"/>
</dbReference>
<evidence type="ECO:0000313" key="8">
    <source>
        <dbReference type="Proteomes" id="UP000027725"/>
    </source>
</evidence>
<evidence type="ECO:0000313" key="7">
    <source>
        <dbReference type="EMBL" id="KEP70056.1"/>
    </source>
</evidence>
<keyword evidence="5 7" id="KW-0456">Lyase</keyword>
<keyword evidence="8" id="KW-1185">Reference proteome</keyword>
<dbReference type="Proteomes" id="UP000027725">
    <property type="component" value="Unassembled WGS sequence"/>
</dbReference>
<comment type="similarity">
    <text evidence="2">Belongs to the class I fructose-bisphosphate aldolase family.</text>
</comment>
<evidence type="ECO:0000256" key="5">
    <source>
        <dbReference type="ARBA" id="ARBA00023239"/>
    </source>
</evidence>
<evidence type="ECO:0000256" key="1">
    <source>
        <dbReference type="ARBA" id="ARBA00004714"/>
    </source>
</evidence>
<protein>
    <recommendedName>
        <fullName evidence="3">fructose-bisphosphate aldolase</fullName>
        <ecNumber evidence="3">4.1.2.13</ecNumber>
    </recommendedName>
    <alternativeName>
        <fullName evidence="6">Fructose-bisphosphate aldolase class I</fullName>
    </alternativeName>
</protein>
<dbReference type="GO" id="GO:0004332">
    <property type="term" value="F:fructose-bisphosphate aldolase activity"/>
    <property type="evidence" value="ECO:0007669"/>
    <property type="project" value="UniProtKB-EC"/>
</dbReference>
<dbReference type="InterPro" id="IPR000741">
    <property type="entry name" value="FBA_I"/>
</dbReference>
<dbReference type="OrthoDB" id="9813469at2"/>
<dbReference type="eggNOG" id="COG3588">
    <property type="taxonomic scope" value="Bacteria"/>
</dbReference>
<accession>A0A074TE55</accession>
<evidence type="ECO:0000256" key="4">
    <source>
        <dbReference type="ARBA" id="ARBA00023152"/>
    </source>
</evidence>
<dbReference type="EC" id="4.1.2.13" evidence="3"/>
<dbReference type="SUPFAM" id="SSF51569">
    <property type="entry name" value="Aldolase"/>
    <property type="match status" value="1"/>
</dbReference>
<name>A0A074TE55_9RHOB</name>
<organism evidence="7 8">
    <name type="scientific">Thioclava dalianensis</name>
    <dbReference type="NCBI Taxonomy" id="1185766"/>
    <lineage>
        <taxon>Bacteria</taxon>
        <taxon>Pseudomonadati</taxon>
        <taxon>Pseudomonadota</taxon>
        <taxon>Alphaproteobacteria</taxon>
        <taxon>Rhodobacterales</taxon>
        <taxon>Paracoccaceae</taxon>
        <taxon>Thioclava</taxon>
    </lineage>
</organism>
<comment type="pathway">
    <text evidence="1">Carbohydrate degradation; glycolysis; D-glyceraldehyde 3-phosphate and glycerone phosphate from D-glucose: step 4/4.</text>
</comment>
<dbReference type="STRING" id="1185766.SAMN05216224_106183"/>
<proteinExistence type="inferred from homology"/>
<dbReference type="AlphaFoldDB" id="A0A074TE55"/>
<keyword evidence="4" id="KW-0324">Glycolysis</keyword>
<dbReference type="NCBIfam" id="NF003784">
    <property type="entry name" value="PRK05377.1"/>
    <property type="match status" value="1"/>
</dbReference>
<dbReference type="UniPathway" id="UPA00109">
    <property type="reaction ID" value="UER00183"/>
</dbReference>
<dbReference type="InterPro" id="IPR013785">
    <property type="entry name" value="Aldolase_TIM"/>
</dbReference>
<reference evidence="7 8" key="1">
    <citation type="submission" date="2014-03" db="EMBL/GenBank/DDBJ databases">
        <title>The draft genome sequence of Thioclava dalianensis DLFJ1-1.</title>
        <authorList>
            <person name="Lai Q."/>
            <person name="Shao Z."/>
        </authorList>
    </citation>
    <scope>NUCLEOTIDE SEQUENCE [LARGE SCALE GENOMIC DNA]</scope>
    <source>
        <strain evidence="7 8">DLFJ1-1</strain>
    </source>
</reference>
<evidence type="ECO:0000256" key="6">
    <source>
        <dbReference type="ARBA" id="ARBA00029799"/>
    </source>
</evidence>
<sequence>MSNAQQTEKMREGDGFIAALDQSGGSTPKALRLYGIEEDAYGSESEMFDLIHEMRSRIIKAPAFSSGKVVGAILFEQTMDRAIDGTPTATYLWETCGVVPFLKIDKGLEAEEHGVQMLKPIPGLDDLLSRAAKAGIFGTKERSVISAANPGGIKAIVAQQFELGAQVLDHGLMPILEPEVTISISDKAEAEEMLLAEILSHLDSLPEDRQVMLKLTLPETANHYKPLVDHPRVLKVVALSGGYSRDEANARLAQNTGMIASFSRALTEGLSAQQSDDDFNAKIGEAITEIHAASVAG</sequence>
<comment type="caution">
    <text evidence="7">The sequence shown here is derived from an EMBL/GenBank/DDBJ whole genome shotgun (WGS) entry which is preliminary data.</text>
</comment>
<evidence type="ECO:0000256" key="2">
    <source>
        <dbReference type="ARBA" id="ARBA00010387"/>
    </source>
</evidence>
<dbReference type="EMBL" id="JHEH01000008">
    <property type="protein sequence ID" value="KEP70056.1"/>
    <property type="molecule type" value="Genomic_DNA"/>
</dbReference>
<dbReference type="GO" id="GO:0006096">
    <property type="term" value="P:glycolytic process"/>
    <property type="evidence" value="ECO:0007669"/>
    <property type="project" value="UniProtKB-UniPathway"/>
</dbReference>
<dbReference type="Pfam" id="PF00274">
    <property type="entry name" value="Glycolytic"/>
    <property type="match status" value="1"/>
</dbReference>
<dbReference type="PANTHER" id="PTHR11627">
    <property type="entry name" value="FRUCTOSE-BISPHOSPHATE ALDOLASE"/>
    <property type="match status" value="1"/>
</dbReference>
<gene>
    <name evidence="7" type="ORF">DL1_19945</name>
</gene>